<gene>
    <name evidence="4" type="ORF">J1777_12770</name>
</gene>
<dbReference type="InterPro" id="IPR007730">
    <property type="entry name" value="SPOR-like_dom"/>
</dbReference>
<dbReference type="AlphaFoldDB" id="A0A939GYW1"/>
<accession>A0A939GYW1</accession>
<evidence type="ECO:0000313" key="5">
    <source>
        <dbReference type="Proteomes" id="UP000664731"/>
    </source>
</evidence>
<evidence type="ECO:0000256" key="1">
    <source>
        <dbReference type="SAM" id="MobiDB-lite"/>
    </source>
</evidence>
<sequence>MLRLLLILLFAANLAYAAWGQGWLVAVGWGPSPTNEPWRLEKQMRPEAVQLIAVAANPPPAADAAAARPTPKTEAVAAEEISNTESNTPTNQANKAPTAPESEAAPAAPTAPPAPDTQCLQAGPFSQDEAKTLRNALRAQELAWDSYEMRSQDMPGRWMVYLGKFPSQELLNRQRTSLRAQNIDTDRAGGNLEPGLSLGRFSSEEAATRELTRLLRKGVRGARVVQERAAAQVFTLRLPAATAAQQAQLGALGPALAGKVLQRCEEL</sequence>
<dbReference type="Proteomes" id="UP000664731">
    <property type="component" value="Unassembled WGS sequence"/>
</dbReference>
<dbReference type="SUPFAM" id="SSF110997">
    <property type="entry name" value="Sporulation related repeat"/>
    <property type="match status" value="1"/>
</dbReference>
<dbReference type="RefSeq" id="WP_207576080.1">
    <property type="nucleotide sequence ID" value="NZ_JAFNME010000038.1"/>
</dbReference>
<reference evidence="4" key="1">
    <citation type="submission" date="2021-03" db="EMBL/GenBank/DDBJ databases">
        <title>Comamonas denitrificans.</title>
        <authorList>
            <person name="Finster K."/>
        </authorList>
    </citation>
    <scope>NUCLEOTIDE SEQUENCE</scope>
    <source>
        <strain evidence="4">MM2021_4</strain>
    </source>
</reference>
<evidence type="ECO:0000313" key="4">
    <source>
        <dbReference type="EMBL" id="MBO1250689.1"/>
    </source>
</evidence>
<dbReference type="Pfam" id="PF05036">
    <property type="entry name" value="SPOR"/>
    <property type="match status" value="1"/>
</dbReference>
<feature type="compositionally biased region" description="Low complexity" evidence="1">
    <location>
        <begin position="96"/>
        <end position="108"/>
    </location>
</feature>
<dbReference type="InterPro" id="IPR036680">
    <property type="entry name" value="SPOR-like_sf"/>
</dbReference>
<proteinExistence type="predicted"/>
<keyword evidence="5" id="KW-1185">Reference proteome</keyword>
<name>A0A939GYW1_9BURK</name>
<dbReference type="EMBL" id="JAFNME010000038">
    <property type="protein sequence ID" value="MBO1250689.1"/>
    <property type="molecule type" value="Genomic_DNA"/>
</dbReference>
<organism evidence="4 5">
    <name type="scientific">Comamonas denitrificans</name>
    <dbReference type="NCBI Taxonomy" id="117506"/>
    <lineage>
        <taxon>Bacteria</taxon>
        <taxon>Pseudomonadati</taxon>
        <taxon>Pseudomonadota</taxon>
        <taxon>Betaproteobacteria</taxon>
        <taxon>Burkholderiales</taxon>
        <taxon>Comamonadaceae</taxon>
        <taxon>Comamonas</taxon>
    </lineage>
</organism>
<feature type="chain" id="PRO_5036979081" evidence="2">
    <location>
        <begin position="18"/>
        <end position="267"/>
    </location>
</feature>
<feature type="signal peptide" evidence="2">
    <location>
        <begin position="1"/>
        <end position="17"/>
    </location>
</feature>
<comment type="caution">
    <text evidence="4">The sequence shown here is derived from an EMBL/GenBank/DDBJ whole genome shotgun (WGS) entry which is preliminary data.</text>
</comment>
<evidence type="ECO:0000256" key="2">
    <source>
        <dbReference type="SAM" id="SignalP"/>
    </source>
</evidence>
<feature type="region of interest" description="Disordered" evidence="1">
    <location>
        <begin position="60"/>
        <end position="122"/>
    </location>
</feature>
<keyword evidence="2" id="KW-0732">Signal</keyword>
<feature type="compositionally biased region" description="Polar residues" evidence="1">
    <location>
        <begin position="81"/>
        <end position="95"/>
    </location>
</feature>
<feature type="domain" description="SPOR" evidence="3">
    <location>
        <begin position="152"/>
        <end position="227"/>
    </location>
</feature>
<dbReference type="GO" id="GO:0042834">
    <property type="term" value="F:peptidoglycan binding"/>
    <property type="evidence" value="ECO:0007669"/>
    <property type="project" value="InterPro"/>
</dbReference>
<dbReference type="PROSITE" id="PS51724">
    <property type="entry name" value="SPOR"/>
    <property type="match status" value="1"/>
</dbReference>
<evidence type="ECO:0000259" key="3">
    <source>
        <dbReference type="PROSITE" id="PS51724"/>
    </source>
</evidence>
<protein>
    <submittedName>
        <fullName evidence="4">SPOR domain-containing protein</fullName>
    </submittedName>
</protein>